<keyword evidence="4" id="KW-1185">Reference proteome</keyword>
<evidence type="ECO:0000256" key="1">
    <source>
        <dbReference type="ARBA" id="ARBA00022723"/>
    </source>
</evidence>
<protein>
    <recommendedName>
        <fullName evidence="5">Ribulose-phosphate 3-epimerase</fullName>
    </recommendedName>
</protein>
<dbReference type="EMBL" id="CAXAQS010000081">
    <property type="protein sequence ID" value="CAK9250012.1"/>
    <property type="molecule type" value="Genomic_DNA"/>
</dbReference>
<dbReference type="InterPro" id="IPR011060">
    <property type="entry name" value="RibuloseP-bd_barrel"/>
</dbReference>
<dbReference type="PANTHER" id="PTHR11749">
    <property type="entry name" value="RIBULOSE-5-PHOSPHATE-3-EPIMERASE"/>
    <property type="match status" value="1"/>
</dbReference>
<dbReference type="Pfam" id="PF00834">
    <property type="entry name" value="Ribul_P_3_epim"/>
    <property type="match status" value="2"/>
</dbReference>
<accession>A0ABP0V6E9</accession>
<proteinExistence type="predicted"/>
<evidence type="ECO:0008006" key="5">
    <source>
        <dbReference type="Google" id="ProtNLM"/>
    </source>
</evidence>
<dbReference type="PROSITE" id="PS01086">
    <property type="entry name" value="RIBUL_P_3_EPIMER_2"/>
    <property type="match status" value="1"/>
</dbReference>
<evidence type="ECO:0000313" key="3">
    <source>
        <dbReference type="EMBL" id="CAK9250012.1"/>
    </source>
</evidence>
<keyword evidence="1" id="KW-0479">Metal-binding</keyword>
<organism evidence="3 4">
    <name type="scientific">Sphagnum jensenii</name>
    <dbReference type="NCBI Taxonomy" id="128206"/>
    <lineage>
        <taxon>Eukaryota</taxon>
        <taxon>Viridiplantae</taxon>
        <taxon>Streptophyta</taxon>
        <taxon>Embryophyta</taxon>
        <taxon>Bryophyta</taxon>
        <taxon>Sphagnophytina</taxon>
        <taxon>Sphagnopsida</taxon>
        <taxon>Sphagnales</taxon>
        <taxon>Sphagnaceae</taxon>
        <taxon>Sphagnum</taxon>
    </lineage>
</organism>
<dbReference type="CDD" id="cd00429">
    <property type="entry name" value="RPE"/>
    <property type="match status" value="1"/>
</dbReference>
<gene>
    <name evidence="3" type="ORF">CSSPJE1EN1_LOCUS25390</name>
</gene>
<name>A0ABP0V6E9_9BRYO</name>
<comment type="caution">
    <text evidence="3">The sequence shown here is derived from an EMBL/GenBank/DDBJ whole genome shotgun (WGS) entry which is preliminary data.</text>
</comment>
<evidence type="ECO:0000313" key="4">
    <source>
        <dbReference type="Proteomes" id="UP001497444"/>
    </source>
</evidence>
<dbReference type="Gene3D" id="3.20.20.70">
    <property type="entry name" value="Aldolase class I"/>
    <property type="match status" value="2"/>
</dbReference>
<dbReference type="InterPro" id="IPR013785">
    <property type="entry name" value="Aldolase_TIM"/>
</dbReference>
<dbReference type="SUPFAM" id="SSF51366">
    <property type="entry name" value="Ribulose-phoshate binding barrel"/>
    <property type="match status" value="1"/>
</dbReference>
<reference evidence="3" key="1">
    <citation type="submission" date="2024-02" db="EMBL/GenBank/DDBJ databases">
        <authorList>
            <consortium name="ELIXIR-Norway"/>
            <consortium name="Elixir Norway"/>
        </authorList>
    </citation>
    <scope>NUCLEOTIDE SEQUENCE</scope>
</reference>
<dbReference type="Proteomes" id="UP001497444">
    <property type="component" value="Unassembled WGS sequence"/>
</dbReference>
<dbReference type="InterPro" id="IPR000056">
    <property type="entry name" value="Ribul_P_3_epim-like"/>
</dbReference>
<sequence length="216" mass="23132">MGGGNEEELQRMLPQPKIAPSMLASDFANLASEAKFMEQCGADWLHMDMVHSYFCRMFLVTNPLDYVGELVKAGASGFTFHVEVAQADAVWVEMAPTDNWRELVRRIKAGGMRAAVALKPGTPVEVVFPLVESAQPVDMVLVMTVEPRFAGQKFMPDMMTKVDGGLGPSTIQQAATAGANCIVAGSSVFGAQDPAGVISDLRNGVEGAQASLSFFK</sequence>
<keyword evidence="2" id="KW-0413">Isomerase</keyword>
<evidence type="ECO:0000256" key="2">
    <source>
        <dbReference type="ARBA" id="ARBA00023235"/>
    </source>
</evidence>